<dbReference type="EMBL" id="JAGKSQ010000006">
    <property type="protein sequence ID" value="MBP3952511.1"/>
    <property type="molecule type" value="Genomic_DNA"/>
</dbReference>
<feature type="transmembrane region" description="Helical" evidence="1">
    <location>
        <begin position="9"/>
        <end position="29"/>
    </location>
</feature>
<gene>
    <name evidence="2" type="ORF">J7W16_15405</name>
</gene>
<sequence>MKEGRNKEIGLGSISLLLLMFGILFSFSWGNTEAFGDTILRFLGFSPWSNGDTGTHYTIIYSLIFFIPALILGHNYKSNFGAKWGRNLALIMIIPGLILVFYAII</sequence>
<proteinExistence type="predicted"/>
<name>A0A941AQ79_9BACI</name>
<keyword evidence="1" id="KW-0812">Transmembrane</keyword>
<comment type="caution">
    <text evidence="2">The sequence shown here is derived from an EMBL/GenBank/DDBJ whole genome shotgun (WGS) entry which is preliminary data.</text>
</comment>
<feature type="transmembrane region" description="Helical" evidence="1">
    <location>
        <begin position="84"/>
        <end position="104"/>
    </location>
</feature>
<dbReference type="RefSeq" id="WP_210598279.1">
    <property type="nucleotide sequence ID" value="NZ_JAGKSQ010000006.1"/>
</dbReference>
<organism evidence="2 3">
    <name type="scientific">Halalkalibacter suaedae</name>
    <dbReference type="NCBI Taxonomy" id="2822140"/>
    <lineage>
        <taxon>Bacteria</taxon>
        <taxon>Bacillati</taxon>
        <taxon>Bacillota</taxon>
        <taxon>Bacilli</taxon>
        <taxon>Bacillales</taxon>
        <taxon>Bacillaceae</taxon>
        <taxon>Halalkalibacter</taxon>
    </lineage>
</organism>
<keyword evidence="1" id="KW-0472">Membrane</keyword>
<dbReference type="AlphaFoldDB" id="A0A941AQ79"/>
<reference evidence="2" key="1">
    <citation type="submission" date="2021-03" db="EMBL/GenBank/DDBJ databases">
        <title>Bacillus suaedae sp. nov., isolated from Suaeda aralocaspica.</title>
        <authorList>
            <person name="Lei R.F.R."/>
        </authorList>
    </citation>
    <scope>NUCLEOTIDE SEQUENCE</scope>
    <source>
        <strain evidence="2">YZJH907-2</strain>
    </source>
</reference>
<evidence type="ECO:0000256" key="1">
    <source>
        <dbReference type="SAM" id="Phobius"/>
    </source>
</evidence>
<evidence type="ECO:0000313" key="2">
    <source>
        <dbReference type="EMBL" id="MBP3952511.1"/>
    </source>
</evidence>
<accession>A0A941AQ79</accession>
<keyword evidence="1" id="KW-1133">Transmembrane helix</keyword>
<evidence type="ECO:0000313" key="3">
    <source>
        <dbReference type="Proteomes" id="UP000678228"/>
    </source>
</evidence>
<dbReference type="Proteomes" id="UP000678228">
    <property type="component" value="Unassembled WGS sequence"/>
</dbReference>
<keyword evidence="3" id="KW-1185">Reference proteome</keyword>
<protein>
    <submittedName>
        <fullName evidence="2">Uncharacterized protein</fullName>
    </submittedName>
</protein>
<feature type="transmembrane region" description="Helical" evidence="1">
    <location>
        <begin position="54"/>
        <end position="72"/>
    </location>
</feature>